<evidence type="ECO:0000313" key="3">
    <source>
        <dbReference type="Proteomes" id="UP000238218"/>
    </source>
</evidence>
<evidence type="ECO:0000313" key="2">
    <source>
        <dbReference type="EMBL" id="PSB38918.1"/>
    </source>
</evidence>
<feature type="region of interest" description="Disordered" evidence="1">
    <location>
        <begin position="134"/>
        <end position="173"/>
    </location>
</feature>
<dbReference type="RefSeq" id="WP_106220186.1">
    <property type="nucleotide sequence ID" value="NZ_PVWP01000002.1"/>
</dbReference>
<keyword evidence="3" id="KW-1185">Reference proteome</keyword>
<name>A0ABX5FD26_9CHRO</name>
<protein>
    <submittedName>
        <fullName evidence="2">Uncharacterized protein</fullName>
    </submittedName>
</protein>
<sequence>MPSDHDSGPASGALLSCLGFPGWGGLHLVVPSRGQPFALARRLRLCQRSEGADGGQLLPALLRLHRDLEPLNPAQWPWAGENATAWPRTWGHRYLLICRWGATTPLRIAAWQRQGDAGGWTRLCPPIPLSCFGERFPAPPADGPGGAPGGTDQETTRATPRPTTIRAMAPTAQ</sequence>
<evidence type="ECO:0000256" key="1">
    <source>
        <dbReference type="SAM" id="MobiDB-lite"/>
    </source>
</evidence>
<dbReference type="EMBL" id="PVWP01000002">
    <property type="protein sequence ID" value="PSB38918.1"/>
    <property type="molecule type" value="Genomic_DNA"/>
</dbReference>
<accession>A0ABX5FD26</accession>
<dbReference type="Proteomes" id="UP000238218">
    <property type="component" value="Unassembled WGS sequence"/>
</dbReference>
<feature type="compositionally biased region" description="Low complexity" evidence="1">
    <location>
        <begin position="156"/>
        <end position="173"/>
    </location>
</feature>
<comment type="caution">
    <text evidence="2">The sequence shown here is derived from an EMBL/GenBank/DDBJ whole genome shotgun (WGS) entry which is preliminary data.</text>
</comment>
<proteinExistence type="predicted"/>
<reference evidence="2 3" key="1">
    <citation type="submission" date="2018-03" db="EMBL/GenBank/DDBJ databases">
        <title>The ancient ancestry and fast evolution of plastids.</title>
        <authorList>
            <person name="Moore K.R."/>
            <person name="Magnabosco C."/>
            <person name="Momper L."/>
            <person name="Gold D.A."/>
            <person name="Bosak T."/>
            <person name="Fournier G.P."/>
        </authorList>
    </citation>
    <scope>NUCLEOTIDE SEQUENCE [LARGE SCALE GENOMIC DNA]</scope>
    <source>
        <strain evidence="2 3">CCALA 015</strain>
    </source>
</reference>
<gene>
    <name evidence="2" type="ORF">C7B81_05110</name>
</gene>
<organism evidence="2 3">
    <name type="scientific">Aphanothece cf. minutissima CCALA 015</name>
    <dbReference type="NCBI Taxonomy" id="2107695"/>
    <lineage>
        <taxon>Bacteria</taxon>
        <taxon>Bacillati</taxon>
        <taxon>Cyanobacteriota</taxon>
        <taxon>Cyanophyceae</taxon>
        <taxon>Oscillatoriophycideae</taxon>
        <taxon>Chroococcales</taxon>
        <taxon>Aphanothecaceae</taxon>
        <taxon>Aphanothece</taxon>
    </lineage>
</organism>